<proteinExistence type="predicted"/>
<evidence type="ECO:0000313" key="1">
    <source>
        <dbReference type="EMBL" id="KAJ2981865.1"/>
    </source>
</evidence>
<evidence type="ECO:0000313" key="2">
    <source>
        <dbReference type="Proteomes" id="UP001143856"/>
    </source>
</evidence>
<accession>A0ACC1NSF6</accession>
<dbReference type="EMBL" id="JAPDGR010001514">
    <property type="protein sequence ID" value="KAJ2981865.1"/>
    <property type="molecule type" value="Genomic_DNA"/>
</dbReference>
<reference evidence="1" key="1">
    <citation type="submission" date="2022-10" db="EMBL/GenBank/DDBJ databases">
        <title>Genome Sequence of Xylaria curta.</title>
        <authorList>
            <person name="Buettner E."/>
        </authorList>
    </citation>
    <scope>NUCLEOTIDE SEQUENCE</scope>
    <source>
        <strain evidence="1">Babe10</strain>
    </source>
</reference>
<sequence>MHLLQSEPAADGKFILDVTLGKDAPPYAILSHTWAIDGDNEVSFQDVRDGNGKNKSGYKKIQLCATQAKKDGLKFCWIDTCCIDKNSSTEVSEAIISMYRWYRNATKCYAYLSDVSTKDPQRAWRQDFRRSRWFTRNWTLQELLAPVSVEFFSREWILLGNKNTLEKEIYDITRIPVGALRGEPLSGFGVDDRLSWAADRHAKREEDAAYSMIGIFDVSMQLLYGEGREKAMDRLRNEINPSER</sequence>
<organism evidence="1 2">
    <name type="scientific">Xylaria curta</name>
    <dbReference type="NCBI Taxonomy" id="42375"/>
    <lineage>
        <taxon>Eukaryota</taxon>
        <taxon>Fungi</taxon>
        <taxon>Dikarya</taxon>
        <taxon>Ascomycota</taxon>
        <taxon>Pezizomycotina</taxon>
        <taxon>Sordariomycetes</taxon>
        <taxon>Xylariomycetidae</taxon>
        <taxon>Xylariales</taxon>
        <taxon>Xylariaceae</taxon>
        <taxon>Xylaria</taxon>
    </lineage>
</organism>
<gene>
    <name evidence="1" type="ORF">NUW58_g6579</name>
</gene>
<comment type="caution">
    <text evidence="1">The sequence shown here is derived from an EMBL/GenBank/DDBJ whole genome shotgun (WGS) entry which is preliminary data.</text>
</comment>
<dbReference type="Proteomes" id="UP001143856">
    <property type="component" value="Unassembled WGS sequence"/>
</dbReference>
<protein>
    <submittedName>
        <fullName evidence="1">Uncharacterized protein</fullName>
    </submittedName>
</protein>
<name>A0ACC1NSF6_9PEZI</name>
<keyword evidence="2" id="KW-1185">Reference proteome</keyword>